<accession>A0A8D8U377</accession>
<evidence type="ECO:0008006" key="2">
    <source>
        <dbReference type="Google" id="ProtNLM"/>
    </source>
</evidence>
<proteinExistence type="predicted"/>
<evidence type="ECO:0000313" key="1">
    <source>
        <dbReference type="EMBL" id="CAG6697245.1"/>
    </source>
</evidence>
<organism evidence="1">
    <name type="scientific">Cacopsylla melanoneura</name>
    <dbReference type="NCBI Taxonomy" id="428564"/>
    <lineage>
        <taxon>Eukaryota</taxon>
        <taxon>Metazoa</taxon>
        <taxon>Ecdysozoa</taxon>
        <taxon>Arthropoda</taxon>
        <taxon>Hexapoda</taxon>
        <taxon>Insecta</taxon>
        <taxon>Pterygota</taxon>
        <taxon>Neoptera</taxon>
        <taxon>Paraneoptera</taxon>
        <taxon>Hemiptera</taxon>
        <taxon>Sternorrhyncha</taxon>
        <taxon>Psylloidea</taxon>
        <taxon>Psyllidae</taxon>
        <taxon>Psyllinae</taxon>
        <taxon>Cacopsylla</taxon>
    </lineage>
</organism>
<reference evidence="1" key="1">
    <citation type="submission" date="2021-05" db="EMBL/GenBank/DDBJ databases">
        <authorList>
            <person name="Alioto T."/>
            <person name="Alioto T."/>
            <person name="Gomez Garrido J."/>
        </authorList>
    </citation>
    <scope>NUCLEOTIDE SEQUENCE</scope>
</reference>
<protein>
    <recommendedName>
        <fullName evidence="2">Reverse transcriptase</fullName>
    </recommendedName>
</protein>
<sequence length="147" mass="17101">MLKSFIQGEASCKTEKSLWQFLRSLGVNVDSSTKHFDSRFSLNDLNRHFVTPPVNIDPTHKQDVIDNILAQPNPTHSAFRFQEVSCEDIRRAFFSIKSNACGTDDLSIRFLKPVLNSFNRYYQLFFIIWLFPSTMENWSYCSSAQDF</sequence>
<dbReference type="AlphaFoldDB" id="A0A8D8U377"/>
<dbReference type="EMBL" id="HBUF01332700">
    <property type="protein sequence ID" value="CAG6697263.1"/>
    <property type="molecule type" value="Transcribed_RNA"/>
</dbReference>
<dbReference type="EMBL" id="HBUF01332695">
    <property type="protein sequence ID" value="CAG6697245.1"/>
    <property type="molecule type" value="Transcribed_RNA"/>
</dbReference>
<name>A0A8D8U377_9HEMI</name>